<keyword evidence="2 7" id="KW-0808">Transferase</keyword>
<dbReference type="PANTHER" id="PTHR21087">
    <property type="entry name" value="SHIKIMATE KINASE"/>
    <property type="match status" value="1"/>
</dbReference>
<keyword evidence="7" id="KW-0479">Metal-binding</keyword>
<organism evidence="8">
    <name type="scientific">uncultured Desulfobacterium sp</name>
    <dbReference type="NCBI Taxonomy" id="201089"/>
    <lineage>
        <taxon>Bacteria</taxon>
        <taxon>Pseudomonadati</taxon>
        <taxon>Thermodesulfobacteriota</taxon>
        <taxon>Desulfobacteria</taxon>
        <taxon>Desulfobacterales</taxon>
        <taxon>Desulfobacteriaceae</taxon>
        <taxon>Desulfobacterium</taxon>
        <taxon>environmental samples</taxon>
    </lineage>
</organism>
<sequence>MEPCDPKRDVKQRRSNIILIGMPGSGKSTVGVILAKQSGRDFIDTDVIIQTMQGRSLQEIVDLDGYMALRRIEEEVLLKLKLCNHVIATGGSAVYSDSAIRHLKSDGIVIFLDVELPALMSRVQNFWTRGLARSPGQEFGDLYEERLPLYIKYADIVIKCGDLSHEGVCAKLIERLGETSGKM</sequence>
<keyword evidence="5 7" id="KW-0067">ATP-binding</keyword>
<dbReference type="Gene3D" id="3.40.50.300">
    <property type="entry name" value="P-loop containing nucleotide triphosphate hydrolases"/>
    <property type="match status" value="1"/>
</dbReference>
<dbReference type="EMBL" id="OJIN01000117">
    <property type="protein sequence ID" value="SPD73900.1"/>
    <property type="molecule type" value="Genomic_DNA"/>
</dbReference>
<comment type="catalytic activity">
    <reaction evidence="7">
        <text>shikimate + ATP = 3-phosphoshikimate + ADP + H(+)</text>
        <dbReference type="Rhea" id="RHEA:13121"/>
        <dbReference type="ChEBI" id="CHEBI:15378"/>
        <dbReference type="ChEBI" id="CHEBI:30616"/>
        <dbReference type="ChEBI" id="CHEBI:36208"/>
        <dbReference type="ChEBI" id="CHEBI:145989"/>
        <dbReference type="ChEBI" id="CHEBI:456216"/>
        <dbReference type="EC" id="2.7.1.71"/>
    </reaction>
</comment>
<reference evidence="8" key="1">
    <citation type="submission" date="2018-01" db="EMBL/GenBank/DDBJ databases">
        <authorList>
            <person name="Regsiter A."/>
            <person name="William W."/>
        </authorList>
    </citation>
    <scope>NUCLEOTIDE SEQUENCE</scope>
    <source>
        <strain evidence="8">TRIP AH-1</strain>
    </source>
</reference>
<keyword evidence="3 7" id="KW-0547">Nucleotide-binding</keyword>
<proteinExistence type="inferred from homology"/>
<dbReference type="AlphaFoldDB" id="A0A445MWP4"/>
<keyword evidence="4 7" id="KW-0418">Kinase</keyword>
<dbReference type="InterPro" id="IPR027417">
    <property type="entry name" value="P-loop_NTPase"/>
</dbReference>
<feature type="binding site" evidence="7">
    <location>
        <position position="70"/>
    </location>
    <ligand>
        <name>substrate</name>
    </ligand>
</feature>
<feature type="binding site" evidence="7">
    <location>
        <position position="146"/>
    </location>
    <ligand>
        <name>substrate</name>
    </ligand>
</feature>
<evidence type="ECO:0000313" key="8">
    <source>
        <dbReference type="EMBL" id="SPD73900.1"/>
    </source>
</evidence>
<dbReference type="Pfam" id="PF01202">
    <property type="entry name" value="SKI"/>
    <property type="match status" value="1"/>
</dbReference>
<feature type="binding site" evidence="7">
    <location>
        <position position="129"/>
    </location>
    <ligand>
        <name>ATP</name>
        <dbReference type="ChEBI" id="CHEBI:30616"/>
    </ligand>
</feature>
<dbReference type="GO" id="GO:0005524">
    <property type="term" value="F:ATP binding"/>
    <property type="evidence" value="ECO:0007669"/>
    <property type="project" value="UniProtKB-UniRule"/>
</dbReference>
<keyword evidence="1 7" id="KW-0028">Amino-acid biosynthesis</keyword>
<evidence type="ECO:0000256" key="2">
    <source>
        <dbReference type="ARBA" id="ARBA00022679"/>
    </source>
</evidence>
<keyword evidence="6 7" id="KW-0057">Aromatic amino acid biosynthesis</keyword>
<evidence type="ECO:0000256" key="4">
    <source>
        <dbReference type="ARBA" id="ARBA00022777"/>
    </source>
</evidence>
<keyword evidence="7" id="KW-0460">Magnesium</keyword>
<comment type="subcellular location">
    <subcellularLocation>
        <location evidence="7">Cytoplasm</location>
    </subcellularLocation>
</comment>
<feature type="binding site" evidence="7">
    <location>
        <position position="91"/>
    </location>
    <ligand>
        <name>substrate</name>
    </ligand>
</feature>
<dbReference type="GO" id="GO:0000287">
    <property type="term" value="F:magnesium ion binding"/>
    <property type="evidence" value="ECO:0007669"/>
    <property type="project" value="UniProtKB-UniRule"/>
</dbReference>
<name>A0A445MWP4_9BACT</name>
<comment type="function">
    <text evidence="7">Catalyzes the specific phosphorylation of the 3-hydroxyl group of shikimic acid using ATP as a cosubstrate.</text>
</comment>
<dbReference type="InterPro" id="IPR031322">
    <property type="entry name" value="Shikimate/glucono_kinase"/>
</dbReference>
<dbReference type="SUPFAM" id="SSF52540">
    <property type="entry name" value="P-loop containing nucleoside triphosphate hydrolases"/>
    <property type="match status" value="1"/>
</dbReference>
<dbReference type="GO" id="GO:0009073">
    <property type="term" value="P:aromatic amino acid family biosynthetic process"/>
    <property type="evidence" value="ECO:0007669"/>
    <property type="project" value="UniProtKB-KW"/>
</dbReference>
<feature type="binding site" evidence="7">
    <location>
        <begin position="24"/>
        <end position="29"/>
    </location>
    <ligand>
        <name>ATP</name>
        <dbReference type="ChEBI" id="CHEBI:30616"/>
    </ligand>
</feature>
<dbReference type="GO" id="GO:0009423">
    <property type="term" value="P:chorismate biosynthetic process"/>
    <property type="evidence" value="ECO:0007669"/>
    <property type="project" value="UniProtKB-UniRule"/>
</dbReference>
<comment type="caution">
    <text evidence="7">Lacks conserved residue(s) required for the propagation of feature annotation.</text>
</comment>
<accession>A0A445MWP4</accession>
<comment type="pathway">
    <text evidence="7">Metabolic intermediate biosynthesis; chorismate biosynthesis; chorismate from D-erythrose 4-phosphate and phosphoenolpyruvate: step 5/7.</text>
</comment>
<gene>
    <name evidence="7 8" type="primary">aroK</name>
    <name evidence="8" type="ORF">PITCH_A2030044</name>
</gene>
<feature type="binding site" evidence="7">
    <location>
        <position position="28"/>
    </location>
    <ligand>
        <name>Mg(2+)</name>
        <dbReference type="ChEBI" id="CHEBI:18420"/>
    </ligand>
</feature>
<evidence type="ECO:0000256" key="3">
    <source>
        <dbReference type="ARBA" id="ARBA00022741"/>
    </source>
</evidence>
<dbReference type="EC" id="2.7.1.71" evidence="7"/>
<protein>
    <recommendedName>
        <fullName evidence="7">Shikimate kinase</fullName>
        <shortName evidence="7">SK</shortName>
        <ecNumber evidence="7">2.7.1.71</ecNumber>
    </recommendedName>
</protein>
<evidence type="ECO:0000256" key="7">
    <source>
        <dbReference type="HAMAP-Rule" id="MF_00109"/>
    </source>
</evidence>
<dbReference type="GO" id="GO:0005829">
    <property type="term" value="C:cytosol"/>
    <property type="evidence" value="ECO:0007669"/>
    <property type="project" value="TreeGrafter"/>
</dbReference>
<dbReference type="GO" id="GO:0004765">
    <property type="term" value="F:shikimate kinase activity"/>
    <property type="evidence" value="ECO:0007669"/>
    <property type="project" value="UniProtKB-UniRule"/>
</dbReference>
<dbReference type="PRINTS" id="PR01100">
    <property type="entry name" value="SHIKIMTKNASE"/>
</dbReference>
<evidence type="ECO:0000256" key="6">
    <source>
        <dbReference type="ARBA" id="ARBA00023141"/>
    </source>
</evidence>
<dbReference type="UniPathway" id="UPA00053">
    <property type="reaction ID" value="UER00088"/>
</dbReference>
<comment type="cofactor">
    <cofactor evidence="7">
        <name>Mg(2+)</name>
        <dbReference type="ChEBI" id="CHEBI:18420"/>
    </cofactor>
    <text evidence="7">Binds 1 Mg(2+) ion per subunit.</text>
</comment>
<evidence type="ECO:0000256" key="1">
    <source>
        <dbReference type="ARBA" id="ARBA00022605"/>
    </source>
</evidence>
<dbReference type="GO" id="GO:0008652">
    <property type="term" value="P:amino acid biosynthetic process"/>
    <property type="evidence" value="ECO:0007669"/>
    <property type="project" value="UniProtKB-KW"/>
</dbReference>
<dbReference type="HAMAP" id="MF_00109">
    <property type="entry name" value="Shikimate_kinase"/>
    <property type="match status" value="1"/>
</dbReference>
<dbReference type="PANTHER" id="PTHR21087:SF16">
    <property type="entry name" value="SHIKIMATE KINASE 1, CHLOROPLASTIC"/>
    <property type="match status" value="1"/>
</dbReference>
<dbReference type="InterPro" id="IPR000623">
    <property type="entry name" value="Shikimate_kinase/TSH1"/>
</dbReference>
<dbReference type="CDD" id="cd00464">
    <property type="entry name" value="SK"/>
    <property type="match status" value="1"/>
</dbReference>
<comment type="subunit">
    <text evidence="7">Monomer.</text>
</comment>
<evidence type="ECO:0000256" key="5">
    <source>
        <dbReference type="ARBA" id="ARBA00022840"/>
    </source>
</evidence>
<keyword evidence="7" id="KW-0963">Cytoplasm</keyword>
<comment type="similarity">
    <text evidence="7">Belongs to the shikimate kinase family.</text>
</comment>
<feature type="binding site" evidence="7">
    <location>
        <position position="46"/>
    </location>
    <ligand>
        <name>substrate</name>
    </ligand>
</feature>